<feature type="region of interest" description="Disordered" evidence="1">
    <location>
        <begin position="79"/>
        <end position="106"/>
    </location>
</feature>
<accession>A0A814G5A7</accession>
<evidence type="ECO:0000256" key="1">
    <source>
        <dbReference type="SAM" id="MobiDB-lite"/>
    </source>
</evidence>
<dbReference type="AlphaFoldDB" id="A0A814G5A7"/>
<evidence type="ECO:0000313" key="3">
    <source>
        <dbReference type="EMBL" id="CAF0993823.1"/>
    </source>
</evidence>
<evidence type="ECO:0000256" key="2">
    <source>
        <dbReference type="SAM" id="Phobius"/>
    </source>
</evidence>
<sequence length="317" mass="35425">MKRSEIFSYRRIRSSRLRDDHSVTENSIVHTTSILNDTLGKCLTQSTHIDSPKSKIITDNQRETYALLAITSSWNIAMGTRSQGRDDSDEHDPDYDEEYGSSETGDHSELHSYQVIFTFPDSIENGSILNQTVFITDPIKNHLIASLTLICINGSSFIINYSTNQPLPHNVCLFLLLNITSPATIREIFTCQVINANSSTDFEHAVESHAAGPSAVFIIAQGIMIFIMMMIICLAQVFKEKHVVNRVGQHLHQMQMPRAVLNGIIQDPNGIPRNMRSPSIQDQVLAANDLTTTTTPGTNRPDQALININELTNRMNT</sequence>
<keyword evidence="2" id="KW-0812">Transmembrane</keyword>
<gene>
    <name evidence="3" type="ORF">IZO911_LOCUS17256</name>
</gene>
<name>A0A814G5A7_9BILA</name>
<comment type="caution">
    <text evidence="3">The sequence shown here is derived from an EMBL/GenBank/DDBJ whole genome shotgun (WGS) entry which is preliminary data.</text>
</comment>
<evidence type="ECO:0000313" key="4">
    <source>
        <dbReference type="Proteomes" id="UP000663860"/>
    </source>
</evidence>
<feature type="transmembrane region" description="Helical" evidence="2">
    <location>
        <begin position="215"/>
        <end position="238"/>
    </location>
</feature>
<dbReference type="EMBL" id="CAJNOE010000159">
    <property type="protein sequence ID" value="CAF0993823.1"/>
    <property type="molecule type" value="Genomic_DNA"/>
</dbReference>
<organism evidence="3 4">
    <name type="scientific">Adineta steineri</name>
    <dbReference type="NCBI Taxonomy" id="433720"/>
    <lineage>
        <taxon>Eukaryota</taxon>
        <taxon>Metazoa</taxon>
        <taxon>Spiralia</taxon>
        <taxon>Gnathifera</taxon>
        <taxon>Rotifera</taxon>
        <taxon>Eurotatoria</taxon>
        <taxon>Bdelloidea</taxon>
        <taxon>Adinetida</taxon>
        <taxon>Adinetidae</taxon>
        <taxon>Adineta</taxon>
    </lineage>
</organism>
<reference evidence="3" key="1">
    <citation type="submission" date="2021-02" db="EMBL/GenBank/DDBJ databases">
        <authorList>
            <person name="Nowell W R."/>
        </authorList>
    </citation>
    <scope>NUCLEOTIDE SEQUENCE</scope>
</reference>
<feature type="compositionally biased region" description="Acidic residues" evidence="1">
    <location>
        <begin position="89"/>
        <end position="100"/>
    </location>
</feature>
<proteinExistence type="predicted"/>
<keyword evidence="2" id="KW-1133">Transmembrane helix</keyword>
<dbReference type="Proteomes" id="UP000663860">
    <property type="component" value="Unassembled WGS sequence"/>
</dbReference>
<protein>
    <submittedName>
        <fullName evidence="3">Uncharacterized protein</fullName>
    </submittedName>
</protein>
<keyword evidence="2" id="KW-0472">Membrane</keyword>